<organism evidence="1 2">
    <name type="scientific">Vagococcus penaei</name>
    <dbReference type="NCBI Taxonomy" id="633807"/>
    <lineage>
        <taxon>Bacteria</taxon>
        <taxon>Bacillati</taxon>
        <taxon>Bacillota</taxon>
        <taxon>Bacilli</taxon>
        <taxon>Lactobacillales</taxon>
        <taxon>Enterococcaceae</taxon>
        <taxon>Vagococcus</taxon>
    </lineage>
</organism>
<keyword evidence="2" id="KW-1185">Reference proteome</keyword>
<accession>A0A1Q2D661</accession>
<dbReference type="OrthoDB" id="2195322at2"/>
<dbReference type="EMBL" id="CP019609">
    <property type="protein sequence ID" value="AQP53813.1"/>
    <property type="molecule type" value="Genomic_DNA"/>
</dbReference>
<reference evidence="1 2" key="1">
    <citation type="journal article" date="2010" name="Int. J. Syst. Evol. Microbiol.">
        <title>Vagococcus penaei sp. nov., isolated from spoilage microbiota of cooked shrimp (Penaeus vannamei).</title>
        <authorList>
            <person name="Jaffres E."/>
            <person name="Prevost H."/>
            <person name="Rossero A."/>
            <person name="Joffraud J.J."/>
            <person name="Dousset X."/>
        </authorList>
    </citation>
    <scope>NUCLEOTIDE SEQUENCE [LARGE SCALE GENOMIC DNA]</scope>
    <source>
        <strain evidence="1 2">CD276</strain>
    </source>
</reference>
<name>A0A1Q2D661_9ENTE</name>
<protein>
    <submittedName>
        <fullName evidence="1">Uncharacterized protein</fullName>
    </submittedName>
</protein>
<sequence length="227" mass="25805">MTNGTSQGLFIVVAIIIFGIFVFISYLLFRDTLKPSLSTIYCDAFEQVNEQTEISEIDTDNCIDEKFTNSLDKHSNFEFILDINTSSSSSRELSRITKETINDIVEFNITSPDILSQIDNDGYLSRVTGSSFDGLAFTLTKFTTKQKYLDAGFPTSYSDRQYKVSFSSNFTKSRYSWGVADIQGRVFYNPQTANPFKIKVNEFTFTFENKFGGKSTFKFKIKPIANI</sequence>
<evidence type="ECO:0000313" key="1">
    <source>
        <dbReference type="EMBL" id="AQP53813.1"/>
    </source>
</evidence>
<proteinExistence type="predicted"/>
<evidence type="ECO:0000313" key="2">
    <source>
        <dbReference type="Proteomes" id="UP000188246"/>
    </source>
</evidence>
<dbReference type="RefSeq" id="WP_077275892.1">
    <property type="nucleotide sequence ID" value="NZ_CP019609.1"/>
</dbReference>
<dbReference type="AlphaFoldDB" id="A0A1Q2D661"/>
<dbReference type="Proteomes" id="UP000188246">
    <property type="component" value="Chromosome"/>
</dbReference>
<dbReference type="STRING" id="633807.BW732_05870"/>
<gene>
    <name evidence="1" type="ORF">BW732_05870</name>
</gene>
<dbReference type="KEGG" id="vpi:BW732_05870"/>